<evidence type="ECO:0000313" key="2">
    <source>
        <dbReference type="Proteomes" id="UP000636709"/>
    </source>
</evidence>
<keyword evidence="2" id="KW-1185">Reference proteome</keyword>
<sequence>MTRAAQPYAKMRVATTLVACATTPQIVATASPTASQEIYCFCCLATI</sequence>
<proteinExistence type="predicted"/>
<dbReference type="EMBL" id="JACEFO010001739">
    <property type="protein sequence ID" value="KAF8714087.1"/>
    <property type="molecule type" value="Genomic_DNA"/>
</dbReference>
<accession>A0A835BSW7</accession>
<dbReference type="Proteomes" id="UP000636709">
    <property type="component" value="Unassembled WGS sequence"/>
</dbReference>
<dbReference type="AlphaFoldDB" id="A0A835BSW7"/>
<name>A0A835BSW7_9POAL</name>
<protein>
    <submittedName>
        <fullName evidence="1">Uncharacterized protein</fullName>
    </submittedName>
</protein>
<gene>
    <name evidence="1" type="ORF">HU200_028086</name>
</gene>
<evidence type="ECO:0000313" key="1">
    <source>
        <dbReference type="EMBL" id="KAF8714087.1"/>
    </source>
</evidence>
<reference evidence="1" key="1">
    <citation type="submission" date="2020-07" db="EMBL/GenBank/DDBJ databases">
        <title>Genome sequence and genetic diversity analysis of an under-domesticated orphan crop, white fonio (Digitaria exilis).</title>
        <authorList>
            <person name="Bennetzen J.L."/>
            <person name="Chen S."/>
            <person name="Ma X."/>
            <person name="Wang X."/>
            <person name="Yssel A.E.J."/>
            <person name="Chaluvadi S.R."/>
            <person name="Johnson M."/>
            <person name="Gangashetty P."/>
            <person name="Hamidou F."/>
            <person name="Sanogo M.D."/>
            <person name="Zwaenepoel A."/>
            <person name="Wallace J."/>
            <person name="Van De Peer Y."/>
            <person name="Van Deynze A."/>
        </authorList>
    </citation>
    <scope>NUCLEOTIDE SEQUENCE</scope>
    <source>
        <tissue evidence="1">Leaves</tissue>
    </source>
</reference>
<organism evidence="1 2">
    <name type="scientific">Digitaria exilis</name>
    <dbReference type="NCBI Taxonomy" id="1010633"/>
    <lineage>
        <taxon>Eukaryota</taxon>
        <taxon>Viridiplantae</taxon>
        <taxon>Streptophyta</taxon>
        <taxon>Embryophyta</taxon>
        <taxon>Tracheophyta</taxon>
        <taxon>Spermatophyta</taxon>
        <taxon>Magnoliopsida</taxon>
        <taxon>Liliopsida</taxon>
        <taxon>Poales</taxon>
        <taxon>Poaceae</taxon>
        <taxon>PACMAD clade</taxon>
        <taxon>Panicoideae</taxon>
        <taxon>Panicodae</taxon>
        <taxon>Paniceae</taxon>
        <taxon>Anthephorinae</taxon>
        <taxon>Digitaria</taxon>
    </lineage>
</organism>
<comment type="caution">
    <text evidence="1">The sequence shown here is derived from an EMBL/GenBank/DDBJ whole genome shotgun (WGS) entry which is preliminary data.</text>
</comment>